<organism evidence="2 3">
    <name type="scientific">Brevundimonas nasdae</name>
    <dbReference type="NCBI Taxonomy" id="172043"/>
    <lineage>
        <taxon>Bacteria</taxon>
        <taxon>Pseudomonadati</taxon>
        <taxon>Pseudomonadota</taxon>
        <taxon>Alphaproteobacteria</taxon>
        <taxon>Caulobacterales</taxon>
        <taxon>Caulobacteraceae</taxon>
        <taxon>Brevundimonas</taxon>
    </lineage>
</organism>
<accession>A0ABX8TIT2</accession>
<keyword evidence="1" id="KW-0812">Transmembrane</keyword>
<keyword evidence="3" id="KW-1185">Reference proteome</keyword>
<dbReference type="GeneID" id="94373906"/>
<evidence type="ECO:0000313" key="2">
    <source>
        <dbReference type="EMBL" id="QYC10707.1"/>
    </source>
</evidence>
<feature type="transmembrane region" description="Helical" evidence="1">
    <location>
        <begin position="35"/>
        <end position="53"/>
    </location>
</feature>
<proteinExistence type="predicted"/>
<reference evidence="2 3" key="1">
    <citation type="submission" date="2021-07" db="EMBL/GenBank/DDBJ databases">
        <title>Isolation and characterization of bacteria from a gold mining with a capacity of golden bioaccumulation.</title>
        <authorList>
            <person name="Yang X.J."/>
        </authorList>
    </citation>
    <scope>NUCLEOTIDE SEQUENCE [LARGE SCALE GENOMIC DNA]</scope>
    <source>
        <strain evidence="2 3">Au29</strain>
    </source>
</reference>
<protein>
    <recommendedName>
        <fullName evidence="4">Transporter</fullName>
    </recommendedName>
</protein>
<gene>
    <name evidence="2" type="ORF">KWG56_01425</name>
</gene>
<name>A0ABX8TIT2_9CAUL</name>
<keyword evidence="1" id="KW-0472">Membrane</keyword>
<evidence type="ECO:0000256" key="1">
    <source>
        <dbReference type="SAM" id="Phobius"/>
    </source>
</evidence>
<dbReference type="RefSeq" id="WP_219353447.1">
    <property type="nucleotide sequence ID" value="NZ_CP080034.1"/>
</dbReference>
<dbReference type="EMBL" id="CP080034">
    <property type="protein sequence ID" value="QYC10707.1"/>
    <property type="molecule type" value="Genomic_DNA"/>
</dbReference>
<keyword evidence="1" id="KW-1133">Transmembrane helix</keyword>
<dbReference type="Proteomes" id="UP000824334">
    <property type="component" value="Chromosome"/>
</dbReference>
<evidence type="ECO:0008006" key="4">
    <source>
        <dbReference type="Google" id="ProtNLM"/>
    </source>
</evidence>
<evidence type="ECO:0000313" key="3">
    <source>
        <dbReference type="Proteomes" id="UP000824334"/>
    </source>
</evidence>
<sequence>MSFILPSFARPSLVRKTVFTRYTSLSILRLVWRRLIALGVYLALLGAFFLIGVPRANAGAGPHVIDDAGVETPGQCHVESWTTWSRNSRLVNASPACTLEALPRLEVGGDLIGVREDGRWNTTVGPALKLNLGTEGARVDWAVGAAAHYSLRTGALEGAAVTLPVTIRISDRARFNANLAWDHDPSAQHRNAAFYGAQIEYDLRPGLLLMAETYQRHAEPLGVQTGLRWTPRRGPVDVDLLVGLPDGGRETTLTLGLTFRGAGPGWN</sequence>